<feature type="domain" description="Enoyl reductase (ER)" evidence="7">
    <location>
        <begin position="16"/>
        <end position="339"/>
    </location>
</feature>
<gene>
    <name evidence="8" type="ORF">BI198_02070</name>
</gene>
<dbReference type="CDD" id="cd08252">
    <property type="entry name" value="AL_MDR"/>
    <property type="match status" value="1"/>
</dbReference>
<dbReference type="GO" id="GO:0016491">
    <property type="term" value="F:oxidoreductase activity"/>
    <property type="evidence" value="ECO:0007669"/>
    <property type="project" value="UniProtKB-KW"/>
</dbReference>
<comment type="subunit">
    <text evidence="2">Homotetramer.</text>
</comment>
<dbReference type="GO" id="GO:0005737">
    <property type="term" value="C:cytoplasm"/>
    <property type="evidence" value="ECO:0007669"/>
    <property type="project" value="UniProtKB-SubCell"/>
</dbReference>
<name>A0A1E7Q345_9GAMM</name>
<evidence type="ECO:0000256" key="1">
    <source>
        <dbReference type="ARBA" id="ARBA00004496"/>
    </source>
</evidence>
<dbReference type="InterPro" id="IPR036291">
    <property type="entry name" value="NAD(P)-bd_dom_sf"/>
</dbReference>
<evidence type="ECO:0000256" key="3">
    <source>
        <dbReference type="ARBA" id="ARBA00022490"/>
    </source>
</evidence>
<evidence type="ECO:0000256" key="2">
    <source>
        <dbReference type="ARBA" id="ARBA00011881"/>
    </source>
</evidence>
<dbReference type="Gene3D" id="3.90.180.10">
    <property type="entry name" value="Medium-chain alcohol dehydrogenases, catalytic domain"/>
    <property type="match status" value="1"/>
</dbReference>
<keyword evidence="3" id="KW-0963">Cytoplasm</keyword>
<evidence type="ECO:0000313" key="8">
    <source>
        <dbReference type="EMBL" id="OEY68488.1"/>
    </source>
</evidence>
<comment type="similarity">
    <text evidence="6">Belongs to the zinc-containing alcohol dehydrogenase family. Quinone oxidoreductase subfamily.</text>
</comment>
<dbReference type="AlphaFoldDB" id="A0A1E7Q345"/>
<organism evidence="8 9">
    <name type="scientific">Rheinheimera salexigens</name>
    <dbReference type="NCBI Taxonomy" id="1628148"/>
    <lineage>
        <taxon>Bacteria</taxon>
        <taxon>Pseudomonadati</taxon>
        <taxon>Pseudomonadota</taxon>
        <taxon>Gammaproteobacteria</taxon>
        <taxon>Chromatiales</taxon>
        <taxon>Chromatiaceae</taxon>
        <taxon>Rheinheimera</taxon>
    </lineage>
</organism>
<evidence type="ECO:0000256" key="6">
    <source>
        <dbReference type="RuleBase" id="RU364000"/>
    </source>
</evidence>
<sequence length="349" mass="37788">MKAIGYTKSLPIMNPESLIDIELPQPIATGHDLLVKVKAIAVNPVDYKIRQNVTAEDGNYKVIGWDAVGEVVAIGEAAALFKPGDVVFYAGDLNRQGSNAEYQLVDERIVGHKPKSLSDAEAAALPLTAITAWEILFEHLAIQQQSPDSTEKSNEVILVVGAAGGVGSILLQLAKAITGATIIATASRERSQAWVKKLGAHHVVDHTQPLQPQIEALGVGPVTHIASLNNTESYFEAYTEILAPFGKITMIDDPSKPLDVMKLKLKSQSLHIEFMFARSMFNAPDMDEQGRLLNRVSDLVDQGHIQTTVGKNLGIINADNLKAAHRELESGKSIGKIVLHGFDQTKINQ</sequence>
<comment type="caution">
    <text evidence="8">The sequence shown here is derived from an EMBL/GenBank/DDBJ whole genome shotgun (WGS) entry which is preliminary data.</text>
</comment>
<proteinExistence type="inferred from homology"/>
<dbReference type="PANTHER" id="PTHR44154:SF1">
    <property type="entry name" value="QUINONE OXIDOREDUCTASE"/>
    <property type="match status" value="1"/>
</dbReference>
<keyword evidence="5" id="KW-0694">RNA-binding</keyword>
<reference evidence="9" key="1">
    <citation type="submission" date="2016-09" db="EMBL/GenBank/DDBJ databases">
        <authorList>
            <person name="Wan X."/>
            <person name="Hou S."/>
        </authorList>
    </citation>
    <scope>NUCLEOTIDE SEQUENCE [LARGE SCALE GENOMIC DNA]</scope>
    <source>
        <strain evidence="9">KH87</strain>
    </source>
</reference>
<dbReference type="STRING" id="1628148.BI198_02070"/>
<keyword evidence="4" id="KW-0521">NADP</keyword>
<evidence type="ECO:0000256" key="5">
    <source>
        <dbReference type="ARBA" id="ARBA00022884"/>
    </source>
</evidence>
<dbReference type="InterPro" id="IPR014182">
    <property type="entry name" value="ADH_Zn_typ-1"/>
</dbReference>
<evidence type="ECO:0000313" key="9">
    <source>
        <dbReference type="Proteomes" id="UP000242258"/>
    </source>
</evidence>
<protein>
    <recommendedName>
        <fullName evidence="6">Zinc-type alcohol dehydrogenase-like protein</fullName>
    </recommendedName>
</protein>
<dbReference type="SUPFAM" id="SSF51735">
    <property type="entry name" value="NAD(P)-binding Rossmann-fold domains"/>
    <property type="match status" value="1"/>
</dbReference>
<keyword evidence="9" id="KW-1185">Reference proteome</keyword>
<dbReference type="SUPFAM" id="SSF50129">
    <property type="entry name" value="GroES-like"/>
    <property type="match status" value="1"/>
</dbReference>
<keyword evidence="6" id="KW-0560">Oxidoreductase</keyword>
<dbReference type="EMBL" id="MKEK01000001">
    <property type="protein sequence ID" value="OEY68488.1"/>
    <property type="molecule type" value="Genomic_DNA"/>
</dbReference>
<dbReference type="InterPro" id="IPR011032">
    <property type="entry name" value="GroES-like_sf"/>
</dbReference>
<dbReference type="Pfam" id="PF08240">
    <property type="entry name" value="ADH_N"/>
    <property type="match status" value="1"/>
</dbReference>
<evidence type="ECO:0000256" key="4">
    <source>
        <dbReference type="ARBA" id="ARBA00022857"/>
    </source>
</evidence>
<dbReference type="RefSeq" id="WP_070048055.1">
    <property type="nucleotide sequence ID" value="NZ_CBCSDO010000001.1"/>
</dbReference>
<dbReference type="InterPro" id="IPR020843">
    <property type="entry name" value="ER"/>
</dbReference>
<dbReference type="InterPro" id="IPR013154">
    <property type="entry name" value="ADH-like_N"/>
</dbReference>
<dbReference type="OrthoDB" id="9785812at2"/>
<dbReference type="Proteomes" id="UP000242258">
    <property type="component" value="Unassembled WGS sequence"/>
</dbReference>
<dbReference type="InterPro" id="IPR051603">
    <property type="entry name" value="Zinc-ADH_QOR/CCCR"/>
</dbReference>
<evidence type="ECO:0000259" key="7">
    <source>
        <dbReference type="SMART" id="SM00829"/>
    </source>
</evidence>
<dbReference type="PANTHER" id="PTHR44154">
    <property type="entry name" value="QUINONE OXIDOREDUCTASE"/>
    <property type="match status" value="1"/>
</dbReference>
<keyword evidence="6" id="KW-0479">Metal-binding</keyword>
<comment type="subcellular location">
    <subcellularLocation>
        <location evidence="1">Cytoplasm</location>
    </subcellularLocation>
</comment>
<dbReference type="SMART" id="SM00829">
    <property type="entry name" value="PKS_ER"/>
    <property type="match status" value="1"/>
</dbReference>
<dbReference type="GO" id="GO:0008270">
    <property type="term" value="F:zinc ion binding"/>
    <property type="evidence" value="ECO:0007669"/>
    <property type="project" value="InterPro"/>
</dbReference>
<dbReference type="GO" id="GO:0003723">
    <property type="term" value="F:RNA binding"/>
    <property type="evidence" value="ECO:0007669"/>
    <property type="project" value="UniProtKB-KW"/>
</dbReference>
<dbReference type="Pfam" id="PF13602">
    <property type="entry name" value="ADH_zinc_N_2"/>
    <property type="match status" value="1"/>
</dbReference>
<dbReference type="InterPro" id="IPR002364">
    <property type="entry name" value="Quin_OxRdtase/zeta-crystal_CS"/>
</dbReference>
<keyword evidence="6" id="KW-0862">Zinc</keyword>
<dbReference type="NCBIfam" id="TIGR02817">
    <property type="entry name" value="adh_fam_1"/>
    <property type="match status" value="1"/>
</dbReference>
<accession>A0A1E7Q345</accession>
<dbReference type="PROSITE" id="PS01162">
    <property type="entry name" value="QOR_ZETA_CRYSTAL"/>
    <property type="match status" value="1"/>
</dbReference>
<dbReference type="Gene3D" id="3.40.50.720">
    <property type="entry name" value="NAD(P)-binding Rossmann-like Domain"/>
    <property type="match status" value="1"/>
</dbReference>